<dbReference type="Pfam" id="PF02310">
    <property type="entry name" value="B12-binding"/>
    <property type="match status" value="1"/>
</dbReference>
<dbReference type="AlphaFoldDB" id="A0A366XEG0"/>
<dbReference type="GO" id="GO:0046872">
    <property type="term" value="F:metal ion binding"/>
    <property type="evidence" value="ECO:0007669"/>
    <property type="project" value="UniProtKB-KW"/>
</dbReference>
<dbReference type="InterPro" id="IPR006638">
    <property type="entry name" value="Elp3/MiaA/NifB-like_rSAM"/>
</dbReference>
<dbReference type="RefSeq" id="WP_113821574.1">
    <property type="nucleotide sequence ID" value="NZ_QOCE01000003.1"/>
</dbReference>
<accession>A0A366XEG0</accession>
<dbReference type="PROSITE" id="PS51918">
    <property type="entry name" value="RADICAL_SAM"/>
    <property type="match status" value="1"/>
</dbReference>
<dbReference type="Pfam" id="PF04055">
    <property type="entry name" value="Radical_SAM"/>
    <property type="match status" value="1"/>
</dbReference>
<keyword evidence="5" id="KW-0411">Iron-sulfur</keyword>
<organism evidence="7 8">
    <name type="scientific">Phaeobacter gallaeciensis</name>
    <dbReference type="NCBI Taxonomy" id="60890"/>
    <lineage>
        <taxon>Bacteria</taxon>
        <taxon>Pseudomonadati</taxon>
        <taxon>Pseudomonadota</taxon>
        <taxon>Alphaproteobacteria</taxon>
        <taxon>Rhodobacterales</taxon>
        <taxon>Roseobacteraceae</taxon>
        <taxon>Phaeobacter</taxon>
    </lineage>
</organism>
<keyword evidence="4" id="KW-0408">Iron</keyword>
<dbReference type="InterPro" id="IPR034530">
    <property type="entry name" value="HpnP-like"/>
</dbReference>
<dbReference type="Pfam" id="PF13282">
    <property type="entry name" value="DUF4070"/>
    <property type="match status" value="1"/>
</dbReference>
<dbReference type="InterPro" id="IPR025274">
    <property type="entry name" value="DUF4070"/>
</dbReference>
<dbReference type="SUPFAM" id="SSF102114">
    <property type="entry name" value="Radical SAM enzymes"/>
    <property type="match status" value="1"/>
</dbReference>
<evidence type="ECO:0000256" key="3">
    <source>
        <dbReference type="ARBA" id="ARBA00022723"/>
    </source>
</evidence>
<dbReference type="InterPro" id="IPR006158">
    <property type="entry name" value="Cobalamin-bd"/>
</dbReference>
<dbReference type="Gene3D" id="3.80.30.20">
    <property type="entry name" value="tm_1862 like domain"/>
    <property type="match status" value="1"/>
</dbReference>
<dbReference type="InterPro" id="IPR007197">
    <property type="entry name" value="rSAM"/>
</dbReference>
<evidence type="ECO:0000256" key="2">
    <source>
        <dbReference type="ARBA" id="ARBA00022691"/>
    </source>
</evidence>
<proteinExistence type="predicted"/>
<comment type="caution">
    <text evidence="7">The sequence shown here is derived from an EMBL/GenBank/DDBJ whole genome shotgun (WGS) entry which is preliminary data.</text>
</comment>
<sequence>MKVLLINPNFPTSFWSFEGALKLLGRKALLPPLGLLTVAALLPQDWEFRLVDRDFQTLEDADWDWADLVIISGMIVQRADMLGLIRESKQRGKPVAVGGPYAMSLPDEVLEAGADFAVLDEGELTIPIFVEALLNGATSGTFTAKGQKADMHTSPKPRFDLINIYDYNSLSIQFSRGCPFLCEFCDIITLFGRRPRTKTPAQIREELDQLYDLGWRGGIFMVDDNFIGNRLTVKPMLDEVIAWQTEHGFPFTFTTEASVDLAEDPGLMSMMRKANFTTVFVGIETPDEDSLIHIKKKQNVRGSLVDRVKTINQSGLKIIGGFIIGFDGEKPGADKRILEFVEDAQIPMVIVSLLQALPKTALTDRLRAEGRLLQTERDADLNSNRLTNFVPTRPLTELAQEHTAIYENLYEPRHYMDRAYRHAMATKDGVWPTKGIPPSSFPLNFKQVMTMLKVLSLHGLIRSSRGLFWRASLDLYRNNKAGLKGFFSMLAMFEHFYVFRNDVQTEIEGQLALLSEEDQNRTWSPPEHGEAKVG</sequence>
<dbReference type="GO" id="GO:0051536">
    <property type="term" value="F:iron-sulfur cluster binding"/>
    <property type="evidence" value="ECO:0007669"/>
    <property type="project" value="UniProtKB-KW"/>
</dbReference>
<protein>
    <submittedName>
        <fullName evidence="7">B12-binding domain-containing radical SAM protein</fullName>
    </submittedName>
</protein>
<evidence type="ECO:0000313" key="7">
    <source>
        <dbReference type="EMBL" id="RBW62212.1"/>
    </source>
</evidence>
<dbReference type="PANTHER" id="PTHR43409:SF3">
    <property type="entry name" value="HYPOTHETICAL METHYLTRANSFERASE"/>
    <property type="match status" value="1"/>
</dbReference>
<dbReference type="PANTHER" id="PTHR43409">
    <property type="entry name" value="ANAEROBIC MAGNESIUM-PROTOPORPHYRIN IX MONOMETHYL ESTER CYCLASE-RELATED"/>
    <property type="match status" value="1"/>
</dbReference>
<dbReference type="EMBL" id="QOCE01000003">
    <property type="protein sequence ID" value="RBW62212.1"/>
    <property type="molecule type" value="Genomic_DNA"/>
</dbReference>
<reference evidence="7 8" key="1">
    <citation type="submission" date="2018-07" db="EMBL/GenBank/DDBJ databases">
        <title>Modular assembly of carbohydrate-degrading microbial communities in the ocean.</title>
        <authorList>
            <person name="Enke T.N."/>
            <person name="Datta M.S."/>
            <person name="Schwartzman J.A."/>
            <person name="Cermak N."/>
            <person name="Schmitz D.A."/>
            <person name="Barrere J."/>
            <person name="Cordero O.X."/>
        </authorList>
    </citation>
    <scope>NUCLEOTIDE SEQUENCE [LARGE SCALE GENOMIC DNA]</scope>
    <source>
        <strain evidence="7 8">C3M10</strain>
    </source>
</reference>
<dbReference type="GO" id="GO:0003824">
    <property type="term" value="F:catalytic activity"/>
    <property type="evidence" value="ECO:0007669"/>
    <property type="project" value="InterPro"/>
</dbReference>
<dbReference type="InterPro" id="IPR058240">
    <property type="entry name" value="rSAM_sf"/>
</dbReference>
<dbReference type="GO" id="GO:0031419">
    <property type="term" value="F:cobalamin binding"/>
    <property type="evidence" value="ECO:0007669"/>
    <property type="project" value="InterPro"/>
</dbReference>
<dbReference type="CDD" id="cd01335">
    <property type="entry name" value="Radical_SAM"/>
    <property type="match status" value="1"/>
</dbReference>
<dbReference type="InterPro" id="IPR051198">
    <property type="entry name" value="BchE-like"/>
</dbReference>
<keyword evidence="3" id="KW-0479">Metal-binding</keyword>
<keyword evidence="2" id="KW-0949">S-adenosyl-L-methionine</keyword>
<evidence type="ECO:0000259" key="6">
    <source>
        <dbReference type="PROSITE" id="PS51918"/>
    </source>
</evidence>
<evidence type="ECO:0000313" key="8">
    <source>
        <dbReference type="Proteomes" id="UP000252706"/>
    </source>
</evidence>
<dbReference type="Gene3D" id="3.40.50.280">
    <property type="entry name" value="Cobalamin-binding domain"/>
    <property type="match status" value="1"/>
</dbReference>
<comment type="cofactor">
    <cofactor evidence="1">
        <name>[4Fe-4S] cluster</name>
        <dbReference type="ChEBI" id="CHEBI:49883"/>
    </cofactor>
</comment>
<dbReference type="SMART" id="SM00729">
    <property type="entry name" value="Elp3"/>
    <property type="match status" value="1"/>
</dbReference>
<dbReference type="SFLD" id="SFLDS00029">
    <property type="entry name" value="Radical_SAM"/>
    <property type="match status" value="1"/>
</dbReference>
<dbReference type="SFLD" id="SFLDF00303">
    <property type="entry name" value="hopanoid_C2-methyltransferase"/>
    <property type="match status" value="1"/>
</dbReference>
<name>A0A366XEG0_9RHOB</name>
<feature type="domain" description="Radical SAM core" evidence="6">
    <location>
        <begin position="164"/>
        <end position="382"/>
    </location>
</feature>
<dbReference type="OrthoDB" id="9801424at2"/>
<dbReference type="Proteomes" id="UP000252706">
    <property type="component" value="Unassembled WGS sequence"/>
</dbReference>
<evidence type="ECO:0000256" key="4">
    <source>
        <dbReference type="ARBA" id="ARBA00023004"/>
    </source>
</evidence>
<dbReference type="SFLD" id="SFLDG01082">
    <property type="entry name" value="B12-binding_domain_containing"/>
    <property type="match status" value="1"/>
</dbReference>
<dbReference type="GO" id="GO:0005829">
    <property type="term" value="C:cytosol"/>
    <property type="evidence" value="ECO:0007669"/>
    <property type="project" value="TreeGrafter"/>
</dbReference>
<dbReference type="SFLD" id="SFLDG01123">
    <property type="entry name" value="methyltransferase_(Class_B)"/>
    <property type="match status" value="1"/>
</dbReference>
<dbReference type="InterPro" id="IPR023404">
    <property type="entry name" value="rSAM_horseshoe"/>
</dbReference>
<dbReference type="InterPro" id="IPR034466">
    <property type="entry name" value="Methyltransferase_Class_B"/>
</dbReference>
<dbReference type="CDD" id="cd02068">
    <property type="entry name" value="radical_SAM_B12_BD"/>
    <property type="match status" value="1"/>
</dbReference>
<evidence type="ECO:0000256" key="1">
    <source>
        <dbReference type="ARBA" id="ARBA00001966"/>
    </source>
</evidence>
<gene>
    <name evidence="7" type="ORF">DS909_00985</name>
</gene>
<evidence type="ECO:0000256" key="5">
    <source>
        <dbReference type="ARBA" id="ARBA00023014"/>
    </source>
</evidence>